<organism evidence="2 3">
    <name type="scientific">Mycena albidolilacea</name>
    <dbReference type="NCBI Taxonomy" id="1033008"/>
    <lineage>
        <taxon>Eukaryota</taxon>
        <taxon>Fungi</taxon>
        <taxon>Dikarya</taxon>
        <taxon>Basidiomycota</taxon>
        <taxon>Agaricomycotina</taxon>
        <taxon>Agaricomycetes</taxon>
        <taxon>Agaricomycetidae</taxon>
        <taxon>Agaricales</taxon>
        <taxon>Marasmiineae</taxon>
        <taxon>Mycenaceae</taxon>
        <taxon>Mycena</taxon>
    </lineage>
</organism>
<sequence length="413" mass="46054">MAAFDLKQVGQLFNTIVSAIRDDTPDMDALESQAIEWLKSARYKLMRDVEQAYYELERTRSTPMSQPAWALDPTQHLFLYTHPPPVLEPFCAAIAKNLETLLKDCGFKVVPYTVPPCLISFNIYFPAQLAAPPRAPRTLRVEDEFSRSAGGGDGGGSTGAGAGSFAASSFARLLIEARSESAGGNEEKDGQGIKEEEDDAQRVKKEGNEQPLDSTNPNAKWVRNAMWPAVVFRSAASARLGPSAHATWASPVHHDLSSLLSTRIPRRTRFASAQPSTRTAARATTLLAQHRSLHRDRDRFGGALDPDSRLRAWPRRRRPRHEPTARNRNRLVDLRQPAHVCGVFCYGYQDRTNAADIAFGADSRAWEAEDMARTAAEPWSRPRRRVRDNTDRHAGGTVSRRQQEAVAVQMRER</sequence>
<dbReference type="AlphaFoldDB" id="A0AAD7AC29"/>
<feature type="region of interest" description="Disordered" evidence="1">
    <location>
        <begin position="180"/>
        <end position="220"/>
    </location>
</feature>
<evidence type="ECO:0000256" key="1">
    <source>
        <dbReference type="SAM" id="MobiDB-lite"/>
    </source>
</evidence>
<protein>
    <submittedName>
        <fullName evidence="2">Uncharacterized protein</fullName>
    </submittedName>
</protein>
<reference evidence="2" key="1">
    <citation type="submission" date="2023-03" db="EMBL/GenBank/DDBJ databases">
        <title>Massive genome expansion in bonnet fungi (Mycena s.s.) driven by repeated elements and novel gene families across ecological guilds.</title>
        <authorList>
            <consortium name="Lawrence Berkeley National Laboratory"/>
            <person name="Harder C.B."/>
            <person name="Miyauchi S."/>
            <person name="Viragh M."/>
            <person name="Kuo A."/>
            <person name="Thoen E."/>
            <person name="Andreopoulos B."/>
            <person name="Lu D."/>
            <person name="Skrede I."/>
            <person name="Drula E."/>
            <person name="Henrissat B."/>
            <person name="Morin E."/>
            <person name="Kohler A."/>
            <person name="Barry K."/>
            <person name="LaButti K."/>
            <person name="Morin E."/>
            <person name="Salamov A."/>
            <person name="Lipzen A."/>
            <person name="Mereny Z."/>
            <person name="Hegedus B."/>
            <person name="Baldrian P."/>
            <person name="Stursova M."/>
            <person name="Weitz H."/>
            <person name="Taylor A."/>
            <person name="Grigoriev I.V."/>
            <person name="Nagy L.G."/>
            <person name="Martin F."/>
            <person name="Kauserud H."/>
        </authorList>
    </citation>
    <scope>NUCLEOTIDE SEQUENCE</scope>
    <source>
        <strain evidence="2">CBHHK002</strain>
    </source>
</reference>
<dbReference type="EMBL" id="JARIHO010000010">
    <property type="protein sequence ID" value="KAJ7354520.1"/>
    <property type="molecule type" value="Genomic_DNA"/>
</dbReference>
<gene>
    <name evidence="2" type="ORF">DFH08DRAFT_985138</name>
</gene>
<feature type="compositionally biased region" description="Basic and acidic residues" evidence="1">
    <location>
        <begin position="180"/>
        <end position="208"/>
    </location>
</feature>
<name>A0AAD7AC29_9AGAR</name>
<evidence type="ECO:0000313" key="3">
    <source>
        <dbReference type="Proteomes" id="UP001218218"/>
    </source>
</evidence>
<keyword evidence="3" id="KW-1185">Reference proteome</keyword>
<dbReference type="Proteomes" id="UP001218218">
    <property type="component" value="Unassembled WGS sequence"/>
</dbReference>
<comment type="caution">
    <text evidence="2">The sequence shown here is derived from an EMBL/GenBank/DDBJ whole genome shotgun (WGS) entry which is preliminary data.</text>
</comment>
<evidence type="ECO:0000313" key="2">
    <source>
        <dbReference type="EMBL" id="KAJ7354520.1"/>
    </source>
</evidence>
<accession>A0AAD7AC29</accession>
<proteinExistence type="predicted"/>
<feature type="region of interest" description="Disordered" evidence="1">
    <location>
        <begin position="375"/>
        <end position="413"/>
    </location>
</feature>